<dbReference type="Gene3D" id="3.60.10.10">
    <property type="entry name" value="Endonuclease/exonuclease/phosphatase"/>
    <property type="match status" value="1"/>
</dbReference>
<dbReference type="PANTHER" id="PTHR23227">
    <property type="entry name" value="BUCENTAUR RELATED"/>
    <property type="match status" value="1"/>
</dbReference>
<dbReference type="Proteomes" id="UP000275846">
    <property type="component" value="Unassembled WGS sequence"/>
</dbReference>
<dbReference type="AlphaFoldDB" id="A0A183T8V1"/>
<dbReference type="InterPro" id="IPR027124">
    <property type="entry name" value="Swc5/CFDP1/2"/>
</dbReference>
<dbReference type="EMBL" id="UYSU01037625">
    <property type="protein sequence ID" value="VDL99284.1"/>
    <property type="molecule type" value="Genomic_DNA"/>
</dbReference>
<dbReference type="PANTHER" id="PTHR23227:SF67">
    <property type="entry name" value="CRANIOFACIAL DEVELOPMENT PROTEIN 2-LIKE"/>
    <property type="match status" value="1"/>
</dbReference>
<dbReference type="OrthoDB" id="10030815at2759"/>
<reference evidence="1 2" key="2">
    <citation type="submission" date="2018-11" db="EMBL/GenBank/DDBJ databases">
        <authorList>
            <consortium name="Pathogen Informatics"/>
        </authorList>
    </citation>
    <scope>NUCLEOTIDE SEQUENCE [LARGE SCALE GENOMIC DNA]</scope>
    <source>
        <strain evidence="1 2">NST_G2</strain>
    </source>
</reference>
<sequence length="224" mass="24297">MVGTDMTQITVSQQMVILKETCARLPIMMPAGFFPAATPTANATTGGLNQVRVSGVVCFHTWNVCSLATTLCPLPSSLHFHPLPFPSLLFQSHSYFTSYLSFPSSLSSCLSLSLSSSPLTLPSSPTVKKTINDRLMSLRLLLRREKFAIIISAYALPLPMSISDAAKDKFYEDLHALLATGPKADKLIVLGDFNARVGTDHAVWQEVLDPHGLGGRNDNGHLLL</sequence>
<protein>
    <submittedName>
        <fullName evidence="3">Endo/exonuclease/phosphatase domain-containing protein</fullName>
    </submittedName>
</protein>
<keyword evidence="2" id="KW-1185">Reference proteome</keyword>
<evidence type="ECO:0000313" key="2">
    <source>
        <dbReference type="Proteomes" id="UP000275846"/>
    </source>
</evidence>
<dbReference type="SUPFAM" id="SSF56219">
    <property type="entry name" value="DNase I-like"/>
    <property type="match status" value="1"/>
</dbReference>
<proteinExistence type="predicted"/>
<name>A0A183T8V1_SCHSO</name>
<gene>
    <name evidence="1" type="ORF">SSLN_LOCUS12899</name>
</gene>
<organism evidence="3">
    <name type="scientific">Schistocephalus solidus</name>
    <name type="common">Tapeworm</name>
    <dbReference type="NCBI Taxonomy" id="70667"/>
    <lineage>
        <taxon>Eukaryota</taxon>
        <taxon>Metazoa</taxon>
        <taxon>Spiralia</taxon>
        <taxon>Lophotrochozoa</taxon>
        <taxon>Platyhelminthes</taxon>
        <taxon>Cestoda</taxon>
        <taxon>Eucestoda</taxon>
        <taxon>Diphyllobothriidea</taxon>
        <taxon>Diphyllobothriidae</taxon>
        <taxon>Schistocephalus</taxon>
    </lineage>
</organism>
<dbReference type="WBParaSite" id="SSLN_0001339701-mRNA-1">
    <property type="protein sequence ID" value="SSLN_0001339701-mRNA-1"/>
    <property type="gene ID" value="SSLN_0001339701"/>
</dbReference>
<evidence type="ECO:0000313" key="3">
    <source>
        <dbReference type="WBParaSite" id="SSLN_0001339701-mRNA-1"/>
    </source>
</evidence>
<dbReference type="InterPro" id="IPR036691">
    <property type="entry name" value="Endo/exonu/phosph_ase_sf"/>
</dbReference>
<accession>A0A183T8V1</accession>
<evidence type="ECO:0000313" key="1">
    <source>
        <dbReference type="EMBL" id="VDL99284.1"/>
    </source>
</evidence>
<reference evidence="3" key="1">
    <citation type="submission" date="2016-06" db="UniProtKB">
        <authorList>
            <consortium name="WormBaseParasite"/>
        </authorList>
    </citation>
    <scope>IDENTIFICATION</scope>
</reference>